<dbReference type="AlphaFoldDB" id="A0A8C7M7F3"/>
<comment type="similarity">
    <text evidence="3">Belongs to the CTU2/NCS2 family.</text>
</comment>
<dbReference type="UniPathway" id="UPA00988"/>
<protein>
    <recommendedName>
        <fullName evidence="3">Cytoplasmic tRNA 2-thiolation protein 2</fullName>
    </recommendedName>
</protein>
<feature type="region of interest" description="Disordered" evidence="4">
    <location>
        <begin position="413"/>
        <end position="434"/>
    </location>
</feature>
<sequence length="561" mass="62016">MCQVDEEYNGQLEHRVTPRVSKKCVKCKENTAVLIIRAGDAFCRGCFKEYFIHKFRAMLGKNRVIFPGEKVILAVSGGPASSSMLSQVREGLSRDAPKKLRFVPGIIYIDEGGASGQSMEERERAVAQLESVFRATNYHYHIVHLEQVLSLPSSVLEAGSSATEKPQTGSSYKAAVDQFIQTKKNQHPDLSLENAQSHLSSLSMHEVENGVTSPITPEHTQALQKLFASVRTLTAKEDLLHTLRQHLILHTARTQGYTKVMMGDSCSRLAIKLLSNISLGRGASLATDTGFSDPRYGDVVIVRPMRDYSSKEIAYYNRMFDIPSVFIPGLDTKAQDKASIQHLTESFVTKLQTDFPSTVSTIYRTSEKLHTACPPQNTNTQPFAKCLLCVCALDTKLEEFSAYQATLISEQLSQRRGPGPGFTRGTAAAPGLPPASSASQGQCCSSGGGQHQGCMTGEGGCCSSAKEPETVDLKSLLCYSCRLTIKDMVSERTSITSHHQHNLYKDYSRTMCNVNHGLSLFYRQQKMPFPSIYCQRLREGREGEIYTTFLTQKREIATMSA</sequence>
<evidence type="ECO:0000313" key="6">
    <source>
        <dbReference type="Proteomes" id="UP000694557"/>
    </source>
</evidence>
<comment type="function">
    <text evidence="3">Plays a central role in 2-thiolation of mcm(5)S(2)U at tRNA wobble positions of tRNA(Lys), tRNA(Glu) and tRNA(Gln). May act by forming a heterodimer with CTU1/ATPBD3 that ligates sulfur from thiocarboxylated URM1 onto the uridine of tRNAs at wobble position.</text>
</comment>
<dbReference type="PANTHER" id="PTHR20882:SF14">
    <property type="entry name" value="CYTOPLASMIC TRNA 2-THIOLATION PROTEIN 2"/>
    <property type="match status" value="1"/>
</dbReference>
<evidence type="ECO:0000256" key="4">
    <source>
        <dbReference type="SAM" id="MobiDB-lite"/>
    </source>
</evidence>
<evidence type="ECO:0000256" key="3">
    <source>
        <dbReference type="HAMAP-Rule" id="MF_03054"/>
    </source>
</evidence>
<dbReference type="Ensembl" id="ENSOKIT00005035673.1">
    <property type="protein sequence ID" value="ENSOKIP00005033796.1"/>
    <property type="gene ID" value="ENSOKIG00005014421.1"/>
</dbReference>
<keyword evidence="2 3" id="KW-0819">tRNA processing</keyword>
<proteinExistence type="inferred from homology"/>
<dbReference type="Pfam" id="PF10288">
    <property type="entry name" value="CTU2"/>
    <property type="match status" value="1"/>
</dbReference>
<gene>
    <name evidence="3 5" type="primary">CTU2</name>
    <name evidence="5" type="synonym">ctu2</name>
    <name evidence="3" type="synonym">NCS2</name>
</gene>
<dbReference type="GO" id="GO:0016783">
    <property type="term" value="F:sulfurtransferase activity"/>
    <property type="evidence" value="ECO:0007669"/>
    <property type="project" value="TreeGrafter"/>
</dbReference>
<dbReference type="PANTHER" id="PTHR20882">
    <property type="entry name" value="CYTOPLASMIC TRNA 2-THIOLATION PROTEIN 2"/>
    <property type="match status" value="1"/>
</dbReference>
<accession>A0A8C7M7F3</accession>
<feature type="compositionally biased region" description="Low complexity" evidence="4">
    <location>
        <begin position="415"/>
        <end position="434"/>
    </location>
</feature>
<reference evidence="5" key="1">
    <citation type="submission" date="2025-08" db="UniProtKB">
        <authorList>
            <consortium name="Ensembl"/>
        </authorList>
    </citation>
    <scope>IDENTIFICATION</scope>
</reference>
<reference evidence="5" key="2">
    <citation type="submission" date="2025-09" db="UniProtKB">
        <authorList>
            <consortium name="Ensembl"/>
        </authorList>
    </citation>
    <scope>IDENTIFICATION</scope>
</reference>
<comment type="subcellular location">
    <subcellularLocation>
        <location evidence="3">Cytoplasm</location>
    </subcellularLocation>
</comment>
<comment type="pathway">
    <text evidence="3">tRNA modification; 5-methoxycarbonylmethyl-2-thiouridine-tRNA biosynthesis.</text>
</comment>
<dbReference type="GO" id="GO:0005829">
    <property type="term" value="C:cytosol"/>
    <property type="evidence" value="ECO:0007669"/>
    <property type="project" value="TreeGrafter"/>
</dbReference>
<dbReference type="GO" id="GO:0002143">
    <property type="term" value="P:tRNA wobble position uridine thiolation"/>
    <property type="evidence" value="ECO:0007669"/>
    <property type="project" value="TreeGrafter"/>
</dbReference>
<dbReference type="HAMAP" id="MF_03054">
    <property type="entry name" value="CTU2"/>
    <property type="match status" value="1"/>
</dbReference>
<dbReference type="GeneTree" id="ENSGT00390000008797"/>
<dbReference type="GO" id="GO:0032447">
    <property type="term" value="P:protein urmylation"/>
    <property type="evidence" value="ECO:0007669"/>
    <property type="project" value="UniProtKB-UniRule"/>
</dbReference>
<keyword evidence="6" id="KW-1185">Reference proteome</keyword>
<evidence type="ECO:0000256" key="2">
    <source>
        <dbReference type="ARBA" id="ARBA00022694"/>
    </source>
</evidence>
<organism evidence="5 6">
    <name type="scientific">Oncorhynchus kisutch</name>
    <name type="common">Coho salmon</name>
    <name type="synonym">Salmo kisutch</name>
    <dbReference type="NCBI Taxonomy" id="8019"/>
    <lineage>
        <taxon>Eukaryota</taxon>
        <taxon>Metazoa</taxon>
        <taxon>Chordata</taxon>
        <taxon>Craniata</taxon>
        <taxon>Vertebrata</taxon>
        <taxon>Euteleostomi</taxon>
        <taxon>Actinopterygii</taxon>
        <taxon>Neopterygii</taxon>
        <taxon>Teleostei</taxon>
        <taxon>Protacanthopterygii</taxon>
        <taxon>Salmoniformes</taxon>
        <taxon>Salmonidae</taxon>
        <taxon>Salmoninae</taxon>
        <taxon>Oncorhynchus</taxon>
    </lineage>
</organism>
<dbReference type="InterPro" id="IPR014729">
    <property type="entry name" value="Rossmann-like_a/b/a_fold"/>
</dbReference>
<evidence type="ECO:0000313" key="5">
    <source>
        <dbReference type="Ensembl" id="ENSOKIP00005033796.1"/>
    </source>
</evidence>
<dbReference type="InterPro" id="IPR019407">
    <property type="entry name" value="CTU2"/>
</dbReference>
<dbReference type="Proteomes" id="UP000694557">
    <property type="component" value="Unassembled WGS sequence"/>
</dbReference>
<dbReference type="SUPFAM" id="SSF52402">
    <property type="entry name" value="Adenine nucleotide alpha hydrolases-like"/>
    <property type="match status" value="1"/>
</dbReference>
<dbReference type="Gene3D" id="3.40.50.620">
    <property type="entry name" value="HUPs"/>
    <property type="match status" value="1"/>
</dbReference>
<evidence type="ECO:0000256" key="1">
    <source>
        <dbReference type="ARBA" id="ARBA00022490"/>
    </source>
</evidence>
<dbReference type="GO" id="GO:0016779">
    <property type="term" value="F:nucleotidyltransferase activity"/>
    <property type="evidence" value="ECO:0007669"/>
    <property type="project" value="UniProtKB-UniRule"/>
</dbReference>
<dbReference type="GO" id="GO:0000049">
    <property type="term" value="F:tRNA binding"/>
    <property type="evidence" value="ECO:0007669"/>
    <property type="project" value="InterPro"/>
</dbReference>
<name>A0A8C7M7F3_ONCKI</name>
<keyword evidence="1 3" id="KW-0963">Cytoplasm</keyword>